<evidence type="ECO:0008006" key="3">
    <source>
        <dbReference type="Google" id="ProtNLM"/>
    </source>
</evidence>
<evidence type="ECO:0000313" key="1">
    <source>
        <dbReference type="EMBL" id="KAJ8915289.1"/>
    </source>
</evidence>
<protein>
    <recommendedName>
        <fullName evidence="3">Maturase K</fullName>
    </recommendedName>
</protein>
<name>A0AAV8VM38_9CUCU</name>
<dbReference type="EMBL" id="JANEYG010000055">
    <property type="protein sequence ID" value="KAJ8915289.1"/>
    <property type="molecule type" value="Genomic_DNA"/>
</dbReference>
<organism evidence="1 2">
    <name type="scientific">Exocentrus adspersus</name>
    <dbReference type="NCBI Taxonomy" id="1586481"/>
    <lineage>
        <taxon>Eukaryota</taxon>
        <taxon>Metazoa</taxon>
        <taxon>Ecdysozoa</taxon>
        <taxon>Arthropoda</taxon>
        <taxon>Hexapoda</taxon>
        <taxon>Insecta</taxon>
        <taxon>Pterygota</taxon>
        <taxon>Neoptera</taxon>
        <taxon>Endopterygota</taxon>
        <taxon>Coleoptera</taxon>
        <taxon>Polyphaga</taxon>
        <taxon>Cucujiformia</taxon>
        <taxon>Chrysomeloidea</taxon>
        <taxon>Cerambycidae</taxon>
        <taxon>Lamiinae</taxon>
        <taxon>Acanthocinini</taxon>
        <taxon>Exocentrus</taxon>
    </lineage>
</organism>
<comment type="caution">
    <text evidence="1">The sequence shown here is derived from an EMBL/GenBank/DDBJ whole genome shotgun (WGS) entry which is preliminary data.</text>
</comment>
<accession>A0AAV8VM38</accession>
<sequence length="85" mass="9953">MSEDLSSPYENVALGESYSIALKRFLSLEKRLSNNSFLRDKYMEIFRDYLGQGHMSKVTENNNLTAHYFIPHHAVFKIRVIPFIL</sequence>
<proteinExistence type="predicted"/>
<evidence type="ECO:0000313" key="2">
    <source>
        <dbReference type="Proteomes" id="UP001159042"/>
    </source>
</evidence>
<dbReference type="AlphaFoldDB" id="A0AAV8VM38"/>
<gene>
    <name evidence="1" type="ORF">NQ315_014797</name>
</gene>
<reference evidence="1 2" key="1">
    <citation type="journal article" date="2023" name="Insect Mol. Biol.">
        <title>Genome sequencing provides insights into the evolution of gene families encoding plant cell wall-degrading enzymes in longhorned beetles.</title>
        <authorList>
            <person name="Shin N.R."/>
            <person name="Okamura Y."/>
            <person name="Kirsch R."/>
            <person name="Pauchet Y."/>
        </authorList>
    </citation>
    <scope>NUCLEOTIDE SEQUENCE [LARGE SCALE GENOMIC DNA]</scope>
    <source>
        <strain evidence="1">EAD_L_NR</strain>
    </source>
</reference>
<keyword evidence="2" id="KW-1185">Reference proteome</keyword>
<dbReference type="Proteomes" id="UP001159042">
    <property type="component" value="Unassembled WGS sequence"/>
</dbReference>